<dbReference type="GO" id="GO:0008453">
    <property type="term" value="F:alanine-glyoxylate transaminase activity"/>
    <property type="evidence" value="ECO:0007669"/>
    <property type="project" value="TreeGrafter"/>
</dbReference>
<dbReference type="Gene3D" id="3.90.1150.10">
    <property type="entry name" value="Aspartate Aminotransferase, domain 1"/>
    <property type="match status" value="1"/>
</dbReference>
<dbReference type="EMBL" id="FWFX01000011">
    <property type="protein sequence ID" value="SLN62067.1"/>
    <property type="molecule type" value="Genomic_DNA"/>
</dbReference>
<dbReference type="Proteomes" id="UP000193061">
    <property type="component" value="Unassembled WGS sequence"/>
</dbReference>
<evidence type="ECO:0000259" key="8">
    <source>
        <dbReference type="Pfam" id="PF00266"/>
    </source>
</evidence>
<proteinExistence type="inferred from homology"/>
<dbReference type="InterPro" id="IPR015424">
    <property type="entry name" value="PyrdxlP-dep_Trfase"/>
</dbReference>
<organism evidence="9 10">
    <name type="scientific">Roseovarius albus</name>
    <dbReference type="NCBI Taxonomy" id="1247867"/>
    <lineage>
        <taxon>Bacteria</taxon>
        <taxon>Pseudomonadati</taxon>
        <taxon>Pseudomonadota</taxon>
        <taxon>Alphaproteobacteria</taxon>
        <taxon>Rhodobacterales</taxon>
        <taxon>Roseobacteraceae</taxon>
        <taxon>Roseovarius</taxon>
    </lineage>
</organism>
<dbReference type="GO" id="GO:0016491">
    <property type="term" value="F:oxidoreductase activity"/>
    <property type="evidence" value="ECO:0007669"/>
    <property type="project" value="UniProtKB-KW"/>
</dbReference>
<comment type="similarity">
    <text evidence="2 6">Belongs to the class-V pyridoxal-phosphate-dependent aminotransferase family.</text>
</comment>
<comment type="cofactor">
    <cofactor evidence="1 5 7">
        <name>pyridoxal 5'-phosphate</name>
        <dbReference type="ChEBI" id="CHEBI:597326"/>
    </cofactor>
</comment>
<accession>A0A1X6ZUY1</accession>
<dbReference type="InterPro" id="IPR024169">
    <property type="entry name" value="SP_NH2Trfase/AEP_transaminase"/>
</dbReference>
<evidence type="ECO:0000256" key="7">
    <source>
        <dbReference type="RuleBase" id="RU004504"/>
    </source>
</evidence>
<evidence type="ECO:0000256" key="2">
    <source>
        <dbReference type="ARBA" id="ARBA00009236"/>
    </source>
</evidence>
<sequence>MSLNHGRTILAIPGPSVIPDRVLTAMHRPSASIYDGELVEMTDGLLADLKRVAGTDGFAAIYLANGHGAWEAALRNTLNAGDKIVVLSNGFFSHKWGTVAQSLGLQVEFIEYGMTKSADPQRLEEVLGADKNGEIKAVLAVQSETSSSVRNDVVALRAAIDAAGHSALFMVDCIASLGCDRFEMDAFGVDVMVSAGQKGMMNPIGLAFVFFNDKADGARARANPGQYWDWIDRAKSESFYPRWSGSPPGHLMFALRETLDMMVHEEGMPAVWARHTTIAKAIWAACDVWAQAGSLHLNITDPAKRATGVTTINTLPGVAHKIRTWCQNEAGVTLGNSLGFPQEELEDHFRIGHMGHLNIHMIMGVLGAIETALIAQRIEHGSGALAAAAHMLSTHGNTGKDTK</sequence>
<dbReference type="InterPro" id="IPR000192">
    <property type="entry name" value="Aminotrans_V_dom"/>
</dbReference>
<evidence type="ECO:0000256" key="1">
    <source>
        <dbReference type="ARBA" id="ARBA00001933"/>
    </source>
</evidence>
<name>A0A1X6ZUY1_9RHOB</name>
<feature type="binding site" evidence="4">
    <location>
        <position position="350"/>
    </location>
    <ligand>
        <name>substrate</name>
    </ligand>
</feature>
<dbReference type="Gene3D" id="3.40.640.10">
    <property type="entry name" value="Type I PLP-dependent aspartate aminotransferase-like (Major domain)"/>
    <property type="match status" value="1"/>
</dbReference>
<evidence type="ECO:0000256" key="4">
    <source>
        <dbReference type="PIRSR" id="PIRSR000524-1"/>
    </source>
</evidence>
<dbReference type="InterPro" id="IPR015421">
    <property type="entry name" value="PyrdxlP-dep_Trfase_major"/>
</dbReference>
<gene>
    <name evidence="9" type="ORF">ROA7450_03243</name>
</gene>
<dbReference type="RefSeq" id="WP_085806923.1">
    <property type="nucleotide sequence ID" value="NZ_FWFX01000011.1"/>
</dbReference>
<evidence type="ECO:0000313" key="10">
    <source>
        <dbReference type="Proteomes" id="UP000193061"/>
    </source>
</evidence>
<protein>
    <submittedName>
        <fullName evidence="9">Soluble hydrogenase 42 kDa subunit</fullName>
        <ecNumber evidence="9">1.12.-.-</ecNumber>
    </submittedName>
</protein>
<dbReference type="PIRSF" id="PIRSF000524">
    <property type="entry name" value="SPT"/>
    <property type="match status" value="1"/>
</dbReference>
<feature type="modified residue" description="N6-(pyridoxal phosphate)lysine" evidence="5">
    <location>
        <position position="198"/>
    </location>
</feature>
<evidence type="ECO:0000256" key="3">
    <source>
        <dbReference type="ARBA" id="ARBA00022898"/>
    </source>
</evidence>
<dbReference type="EC" id="1.12.-.-" evidence="9"/>
<dbReference type="InterPro" id="IPR020578">
    <property type="entry name" value="Aminotrans_V_PyrdxlP_BS"/>
</dbReference>
<dbReference type="GO" id="GO:0004760">
    <property type="term" value="F:L-serine-pyruvate transaminase activity"/>
    <property type="evidence" value="ECO:0007669"/>
    <property type="project" value="TreeGrafter"/>
</dbReference>
<feature type="domain" description="Aminotransferase class V" evidence="8">
    <location>
        <begin position="72"/>
        <end position="333"/>
    </location>
</feature>
<dbReference type="OrthoDB" id="389074at2"/>
<reference evidence="9 10" key="1">
    <citation type="submission" date="2017-03" db="EMBL/GenBank/DDBJ databases">
        <authorList>
            <person name="Afonso C.L."/>
            <person name="Miller P.J."/>
            <person name="Scott M.A."/>
            <person name="Spackman E."/>
            <person name="Goraichik I."/>
            <person name="Dimitrov K.M."/>
            <person name="Suarez D.L."/>
            <person name="Swayne D.E."/>
        </authorList>
    </citation>
    <scope>NUCLEOTIDE SEQUENCE [LARGE SCALE GENOMIC DNA]</scope>
    <source>
        <strain evidence="9 10">CECT 7450</strain>
    </source>
</reference>
<keyword evidence="9" id="KW-0560">Oxidoreductase</keyword>
<dbReference type="InterPro" id="IPR015422">
    <property type="entry name" value="PyrdxlP-dep_Trfase_small"/>
</dbReference>
<keyword evidence="3 5" id="KW-0663">Pyridoxal phosphate</keyword>
<keyword evidence="10" id="KW-1185">Reference proteome</keyword>
<dbReference type="Pfam" id="PF00266">
    <property type="entry name" value="Aminotran_5"/>
    <property type="match status" value="1"/>
</dbReference>
<dbReference type="SUPFAM" id="SSF53383">
    <property type="entry name" value="PLP-dependent transferases"/>
    <property type="match status" value="1"/>
</dbReference>
<evidence type="ECO:0000256" key="5">
    <source>
        <dbReference type="PIRSR" id="PIRSR000524-50"/>
    </source>
</evidence>
<dbReference type="GO" id="GO:0019265">
    <property type="term" value="P:glycine biosynthetic process, by transamination of glyoxylate"/>
    <property type="evidence" value="ECO:0007669"/>
    <property type="project" value="TreeGrafter"/>
</dbReference>
<evidence type="ECO:0000313" key="9">
    <source>
        <dbReference type="EMBL" id="SLN62067.1"/>
    </source>
</evidence>
<dbReference type="PROSITE" id="PS00595">
    <property type="entry name" value="AA_TRANSFER_CLASS_5"/>
    <property type="match status" value="1"/>
</dbReference>
<evidence type="ECO:0000256" key="6">
    <source>
        <dbReference type="RuleBase" id="RU004075"/>
    </source>
</evidence>
<dbReference type="PANTHER" id="PTHR21152">
    <property type="entry name" value="AMINOTRANSFERASE CLASS V"/>
    <property type="match status" value="1"/>
</dbReference>
<dbReference type="PANTHER" id="PTHR21152:SF40">
    <property type="entry name" value="ALANINE--GLYOXYLATE AMINOTRANSFERASE"/>
    <property type="match status" value="1"/>
</dbReference>
<dbReference type="AlphaFoldDB" id="A0A1X6ZUY1"/>